<accession>A0A7W9EE06</accession>
<keyword evidence="1" id="KW-1003">Cell membrane</keyword>
<protein>
    <recommendedName>
        <fullName evidence="1">SURF1-like protein</fullName>
    </recommendedName>
</protein>
<dbReference type="Proteomes" id="UP000549617">
    <property type="component" value="Unassembled WGS sequence"/>
</dbReference>
<keyword evidence="1" id="KW-0472">Membrane</keyword>
<dbReference type="Pfam" id="PF02104">
    <property type="entry name" value="SURF1"/>
    <property type="match status" value="1"/>
</dbReference>
<dbReference type="GO" id="GO:0005886">
    <property type="term" value="C:plasma membrane"/>
    <property type="evidence" value="ECO:0007669"/>
    <property type="project" value="UniProtKB-SubCell"/>
</dbReference>
<gene>
    <name evidence="2" type="ORF">FHS49_000177</name>
</gene>
<keyword evidence="1" id="KW-0812">Transmembrane</keyword>
<feature type="transmembrane region" description="Helical" evidence="1">
    <location>
        <begin position="179"/>
        <end position="200"/>
    </location>
</feature>
<comment type="similarity">
    <text evidence="1">Belongs to the SURF1 family.</text>
</comment>
<evidence type="ECO:0000313" key="2">
    <source>
        <dbReference type="EMBL" id="MBB5684186.1"/>
    </source>
</evidence>
<name>A0A7W9EE06_9SPHN</name>
<dbReference type="RefSeq" id="WP_184014438.1">
    <property type="nucleotide sequence ID" value="NZ_JACIJC010000001.1"/>
</dbReference>
<evidence type="ECO:0000256" key="1">
    <source>
        <dbReference type="RuleBase" id="RU363076"/>
    </source>
</evidence>
<proteinExistence type="inferred from homology"/>
<keyword evidence="1" id="KW-1133">Transmembrane helix</keyword>
<comment type="caution">
    <text evidence="2">The sequence shown here is derived from an EMBL/GenBank/DDBJ whole genome shotgun (WGS) entry which is preliminary data.</text>
</comment>
<dbReference type="InterPro" id="IPR002994">
    <property type="entry name" value="Surf1/Shy1"/>
</dbReference>
<dbReference type="CDD" id="cd06662">
    <property type="entry name" value="SURF1"/>
    <property type="match status" value="1"/>
</dbReference>
<dbReference type="EMBL" id="JACIJC010000001">
    <property type="protein sequence ID" value="MBB5684186.1"/>
    <property type="molecule type" value="Genomic_DNA"/>
</dbReference>
<comment type="subcellular location">
    <subcellularLocation>
        <location evidence="1">Cell membrane</location>
        <topology evidence="1">Multi-pass membrane protein</topology>
    </subcellularLocation>
</comment>
<sequence length="206" mass="21708">MKRIPLIPTILVGLAMAIMIAMGVWQIQRKGEKEALLALYAANLRKPEMAFPAMAPVPDEAMFRRSAATCLEVTGWRIEGGRALSGGTGYRQIASCRTGAEGPGLLVDLGVTQDPAFKPSWTGGPVSGWIASEPEHGSLLGRLFSTPPVARALLISAAPAPGLEPTQPPGVGDIPNNHLAYAVQWFLFAGIAGIIYAIALKRRGGA</sequence>
<organism evidence="2 3">
    <name type="scientific">Sphingobium boeckii</name>
    <dbReference type="NCBI Taxonomy" id="1082345"/>
    <lineage>
        <taxon>Bacteria</taxon>
        <taxon>Pseudomonadati</taxon>
        <taxon>Pseudomonadota</taxon>
        <taxon>Alphaproteobacteria</taxon>
        <taxon>Sphingomonadales</taxon>
        <taxon>Sphingomonadaceae</taxon>
        <taxon>Sphingobium</taxon>
    </lineage>
</organism>
<keyword evidence="3" id="KW-1185">Reference proteome</keyword>
<reference evidence="2 3" key="1">
    <citation type="submission" date="2020-08" db="EMBL/GenBank/DDBJ databases">
        <title>Genomic Encyclopedia of Type Strains, Phase IV (KMG-IV): sequencing the most valuable type-strain genomes for metagenomic binning, comparative biology and taxonomic classification.</title>
        <authorList>
            <person name="Goeker M."/>
        </authorList>
    </citation>
    <scope>NUCLEOTIDE SEQUENCE [LARGE SCALE GENOMIC DNA]</scope>
    <source>
        <strain evidence="2 3">DSM 25079</strain>
    </source>
</reference>
<dbReference type="AlphaFoldDB" id="A0A7W9EE06"/>
<feature type="transmembrane region" description="Helical" evidence="1">
    <location>
        <begin position="6"/>
        <end position="25"/>
    </location>
</feature>
<evidence type="ECO:0000313" key="3">
    <source>
        <dbReference type="Proteomes" id="UP000549617"/>
    </source>
</evidence>